<evidence type="ECO:0000313" key="2">
    <source>
        <dbReference type="Proteomes" id="UP001055811"/>
    </source>
</evidence>
<evidence type="ECO:0000313" key="1">
    <source>
        <dbReference type="EMBL" id="KAI3737425.1"/>
    </source>
</evidence>
<name>A0ACB9CT41_CICIN</name>
<sequence length="78" mass="8824">MWAFESQSTICLRVTSSNRPSHKFSDTGLKVIKRLLDWDSIIILQSVIEFCTMSPHRLVSKSSKVLMKSVCALIIAQL</sequence>
<reference evidence="1 2" key="2">
    <citation type="journal article" date="2022" name="Mol. Ecol. Resour.">
        <title>The genomes of chicory, endive, great burdock and yacon provide insights into Asteraceae paleo-polyploidization history and plant inulin production.</title>
        <authorList>
            <person name="Fan W."/>
            <person name="Wang S."/>
            <person name="Wang H."/>
            <person name="Wang A."/>
            <person name="Jiang F."/>
            <person name="Liu H."/>
            <person name="Zhao H."/>
            <person name="Xu D."/>
            <person name="Zhang Y."/>
        </authorList>
    </citation>
    <scope>NUCLEOTIDE SEQUENCE [LARGE SCALE GENOMIC DNA]</scope>
    <source>
        <strain evidence="2">cv. Punajuju</strain>
        <tissue evidence="1">Leaves</tissue>
    </source>
</reference>
<dbReference type="Proteomes" id="UP001055811">
    <property type="component" value="Linkage Group LG05"/>
</dbReference>
<gene>
    <name evidence="1" type="ORF">L2E82_27427</name>
</gene>
<keyword evidence="2" id="KW-1185">Reference proteome</keyword>
<protein>
    <submittedName>
        <fullName evidence="1">Uncharacterized protein</fullName>
    </submittedName>
</protein>
<dbReference type="EMBL" id="CM042013">
    <property type="protein sequence ID" value="KAI3737425.1"/>
    <property type="molecule type" value="Genomic_DNA"/>
</dbReference>
<proteinExistence type="predicted"/>
<comment type="caution">
    <text evidence="1">The sequence shown here is derived from an EMBL/GenBank/DDBJ whole genome shotgun (WGS) entry which is preliminary data.</text>
</comment>
<accession>A0ACB9CT41</accession>
<organism evidence="1 2">
    <name type="scientific">Cichorium intybus</name>
    <name type="common">Chicory</name>
    <dbReference type="NCBI Taxonomy" id="13427"/>
    <lineage>
        <taxon>Eukaryota</taxon>
        <taxon>Viridiplantae</taxon>
        <taxon>Streptophyta</taxon>
        <taxon>Embryophyta</taxon>
        <taxon>Tracheophyta</taxon>
        <taxon>Spermatophyta</taxon>
        <taxon>Magnoliopsida</taxon>
        <taxon>eudicotyledons</taxon>
        <taxon>Gunneridae</taxon>
        <taxon>Pentapetalae</taxon>
        <taxon>asterids</taxon>
        <taxon>campanulids</taxon>
        <taxon>Asterales</taxon>
        <taxon>Asteraceae</taxon>
        <taxon>Cichorioideae</taxon>
        <taxon>Cichorieae</taxon>
        <taxon>Cichoriinae</taxon>
        <taxon>Cichorium</taxon>
    </lineage>
</organism>
<reference evidence="2" key="1">
    <citation type="journal article" date="2022" name="Mol. Ecol. Resour.">
        <title>The genomes of chicory, endive, great burdock and yacon provide insights into Asteraceae palaeo-polyploidization history and plant inulin production.</title>
        <authorList>
            <person name="Fan W."/>
            <person name="Wang S."/>
            <person name="Wang H."/>
            <person name="Wang A."/>
            <person name="Jiang F."/>
            <person name="Liu H."/>
            <person name="Zhao H."/>
            <person name="Xu D."/>
            <person name="Zhang Y."/>
        </authorList>
    </citation>
    <scope>NUCLEOTIDE SEQUENCE [LARGE SCALE GENOMIC DNA]</scope>
    <source>
        <strain evidence="2">cv. Punajuju</strain>
    </source>
</reference>